<dbReference type="Proteomes" id="UP000298663">
    <property type="component" value="Unassembled WGS sequence"/>
</dbReference>
<reference evidence="4 5" key="1">
    <citation type="journal article" date="2015" name="Genome Biol.">
        <title>Comparative genomics of Steinernema reveals deeply conserved gene regulatory networks.</title>
        <authorList>
            <person name="Dillman A.R."/>
            <person name="Macchietto M."/>
            <person name="Porter C.F."/>
            <person name="Rogers A."/>
            <person name="Williams B."/>
            <person name="Antoshechkin I."/>
            <person name="Lee M.M."/>
            <person name="Goodwin Z."/>
            <person name="Lu X."/>
            <person name="Lewis E.E."/>
            <person name="Goodrich-Blair H."/>
            <person name="Stock S.P."/>
            <person name="Adams B.J."/>
            <person name="Sternberg P.W."/>
            <person name="Mortazavi A."/>
        </authorList>
    </citation>
    <scope>NUCLEOTIDE SEQUENCE [LARGE SCALE GENOMIC DNA]</scope>
    <source>
        <strain evidence="4 5">ALL</strain>
    </source>
</reference>
<keyword evidence="5" id="KW-1185">Reference proteome</keyword>
<dbReference type="AlphaFoldDB" id="A0A4U5NZQ1"/>
<dbReference type="InterPro" id="IPR002068">
    <property type="entry name" value="A-crystallin/Hsp20_dom"/>
</dbReference>
<dbReference type="STRING" id="34508.A0A4U5NZQ1"/>
<feature type="domain" description="SHSP" evidence="3">
    <location>
        <begin position="8"/>
        <end position="118"/>
    </location>
</feature>
<dbReference type="SUPFAM" id="SSF49764">
    <property type="entry name" value="HSP20-like chaperones"/>
    <property type="match status" value="1"/>
</dbReference>
<dbReference type="Gene3D" id="2.60.40.790">
    <property type="match status" value="1"/>
</dbReference>
<proteinExistence type="inferred from homology"/>
<name>A0A4U5NZQ1_STECR</name>
<protein>
    <recommendedName>
        <fullName evidence="3">SHSP domain-containing protein</fullName>
    </recommendedName>
</protein>
<comment type="similarity">
    <text evidence="1 2">Belongs to the small heat shock protein (HSP20) family.</text>
</comment>
<evidence type="ECO:0000313" key="5">
    <source>
        <dbReference type="Proteomes" id="UP000298663"/>
    </source>
</evidence>
<dbReference type="Pfam" id="PF00011">
    <property type="entry name" value="HSP20"/>
    <property type="match status" value="1"/>
</dbReference>
<evidence type="ECO:0000256" key="1">
    <source>
        <dbReference type="PROSITE-ProRule" id="PRU00285"/>
    </source>
</evidence>
<accession>A0A4U5NZQ1</accession>
<dbReference type="InterPro" id="IPR008978">
    <property type="entry name" value="HSP20-like_chaperone"/>
</dbReference>
<evidence type="ECO:0000313" key="4">
    <source>
        <dbReference type="EMBL" id="TKR88950.1"/>
    </source>
</evidence>
<reference evidence="4 5" key="2">
    <citation type="journal article" date="2019" name="G3 (Bethesda)">
        <title>Hybrid Assembly of the Genome of the Entomopathogenic Nematode Steinernema carpocapsae Identifies the X-Chromosome.</title>
        <authorList>
            <person name="Serra L."/>
            <person name="Macchietto M."/>
            <person name="Macias-Munoz A."/>
            <person name="McGill C.J."/>
            <person name="Rodriguez I.M."/>
            <person name="Rodriguez B."/>
            <person name="Murad R."/>
            <person name="Mortazavi A."/>
        </authorList>
    </citation>
    <scope>NUCLEOTIDE SEQUENCE [LARGE SCALE GENOMIC DNA]</scope>
    <source>
        <strain evidence="4 5">ALL</strain>
    </source>
</reference>
<dbReference type="PROSITE" id="PS01031">
    <property type="entry name" value="SHSP"/>
    <property type="match status" value="1"/>
</dbReference>
<organism evidence="4 5">
    <name type="scientific">Steinernema carpocapsae</name>
    <name type="common">Entomopathogenic nematode</name>
    <dbReference type="NCBI Taxonomy" id="34508"/>
    <lineage>
        <taxon>Eukaryota</taxon>
        <taxon>Metazoa</taxon>
        <taxon>Ecdysozoa</taxon>
        <taxon>Nematoda</taxon>
        <taxon>Chromadorea</taxon>
        <taxon>Rhabditida</taxon>
        <taxon>Tylenchina</taxon>
        <taxon>Panagrolaimomorpha</taxon>
        <taxon>Strongyloidoidea</taxon>
        <taxon>Steinernematidae</taxon>
        <taxon>Steinernema</taxon>
    </lineage>
</organism>
<dbReference type="CDD" id="cd06464">
    <property type="entry name" value="ACD_sHsps-like"/>
    <property type="match status" value="1"/>
</dbReference>
<sequence length="135" mass="15632">MASTDWEHPISESGSFAIIKDNDNIYQVKIDLTAFEPTFAPKDINVSIYNNDIQISASRENPIDPNFPRTLHRQYRMPDNVDLKSIRLSRQLNFIKVDAKKIELGKPVMINMWMLLPTVRRILSSEKMIKIISKT</sequence>
<gene>
    <name evidence="4" type="ORF">L596_013117</name>
</gene>
<comment type="caution">
    <text evidence="4">The sequence shown here is derived from an EMBL/GenBank/DDBJ whole genome shotgun (WGS) entry which is preliminary data.</text>
</comment>
<dbReference type="OrthoDB" id="5778379at2759"/>
<dbReference type="EMBL" id="AZBU02000003">
    <property type="protein sequence ID" value="TKR88950.1"/>
    <property type="molecule type" value="Genomic_DNA"/>
</dbReference>
<evidence type="ECO:0000259" key="3">
    <source>
        <dbReference type="PROSITE" id="PS01031"/>
    </source>
</evidence>
<evidence type="ECO:0000256" key="2">
    <source>
        <dbReference type="RuleBase" id="RU003616"/>
    </source>
</evidence>